<feature type="transmembrane region" description="Helical" evidence="5">
    <location>
        <begin position="292"/>
        <end position="310"/>
    </location>
</feature>
<feature type="transmembrane region" description="Helical" evidence="5">
    <location>
        <begin position="115"/>
        <end position="135"/>
    </location>
</feature>
<reference evidence="7 8" key="1">
    <citation type="submission" date="2024-05" db="EMBL/GenBank/DDBJ databases">
        <authorList>
            <person name="Liu Q."/>
            <person name="Xin Y.-H."/>
        </authorList>
    </citation>
    <scope>NUCLEOTIDE SEQUENCE [LARGE SCALE GENOMIC DNA]</scope>
    <source>
        <strain evidence="7 8">CGMCC 1.10181</strain>
    </source>
</reference>
<dbReference type="PANTHER" id="PTHR23508">
    <property type="entry name" value="CARBOXYLIC ACID TRANSPORTER PROTEIN HOMOLOG"/>
    <property type="match status" value="1"/>
</dbReference>
<evidence type="ECO:0000256" key="1">
    <source>
        <dbReference type="ARBA" id="ARBA00004141"/>
    </source>
</evidence>
<dbReference type="InterPro" id="IPR036259">
    <property type="entry name" value="MFS_trans_sf"/>
</dbReference>
<name>A0ABU9YBP1_9SPHN</name>
<feature type="transmembrane region" description="Helical" evidence="5">
    <location>
        <begin position="147"/>
        <end position="167"/>
    </location>
</feature>
<feature type="transmembrane region" description="Helical" evidence="5">
    <location>
        <begin position="264"/>
        <end position="285"/>
    </location>
</feature>
<evidence type="ECO:0000313" key="8">
    <source>
        <dbReference type="Proteomes" id="UP001419910"/>
    </source>
</evidence>
<sequence>MPAAAGSPGPADGARARSANPYVTLGIAMIAAMFDGYDGQVIGFLAPAIGKDWSLPRSEFGVIFSVGLVGLILGAMLVAPLADRLGRRAIAIAGATVAAAFTLLSVFAANPTQLALLRLMTGIGLGTLMPILVTIVHEAAPPRRSGIFVTFLVTAFPFGSALGGFLVAWGLQHGGWRDIFLASGLAASFYPILFYAFLWPAPLPPRAADAPARKMTVTGLFRGTWWRPTILLWILFFTSLLNIYTLAAWMPLLLERGGLGTVEAVRYASILGVGGTIGGILLGVAAERLGGMVLAIAYVVAAAALIGIGLTGGFGMILTALIATVGVAIVGGHVGNSVLAARIYPASMNATGVGWAQGLGRVGCVVGPMAVGAAVAANATNTSIFLASATVAVAAALAAFGLAVQARGNT</sequence>
<evidence type="ECO:0000256" key="2">
    <source>
        <dbReference type="ARBA" id="ARBA00022692"/>
    </source>
</evidence>
<keyword evidence="3 5" id="KW-1133">Transmembrane helix</keyword>
<evidence type="ECO:0000256" key="4">
    <source>
        <dbReference type="ARBA" id="ARBA00023136"/>
    </source>
</evidence>
<keyword evidence="2 5" id="KW-0812">Transmembrane</keyword>
<dbReference type="PANTHER" id="PTHR23508:SF10">
    <property type="entry name" value="CARBOXYLIC ACID TRANSPORTER PROTEIN HOMOLOG"/>
    <property type="match status" value="1"/>
</dbReference>
<dbReference type="PROSITE" id="PS00216">
    <property type="entry name" value="SUGAR_TRANSPORT_1"/>
    <property type="match status" value="1"/>
</dbReference>
<feature type="transmembrane region" description="Helical" evidence="5">
    <location>
        <begin position="179"/>
        <end position="198"/>
    </location>
</feature>
<accession>A0ABU9YBP1</accession>
<dbReference type="Pfam" id="PF07690">
    <property type="entry name" value="MFS_1"/>
    <property type="match status" value="1"/>
</dbReference>
<keyword evidence="4 5" id="KW-0472">Membrane</keyword>
<feature type="transmembrane region" description="Helical" evidence="5">
    <location>
        <begin position="359"/>
        <end position="377"/>
    </location>
</feature>
<feature type="transmembrane region" description="Helical" evidence="5">
    <location>
        <begin position="316"/>
        <end position="339"/>
    </location>
</feature>
<dbReference type="SUPFAM" id="SSF103473">
    <property type="entry name" value="MFS general substrate transporter"/>
    <property type="match status" value="1"/>
</dbReference>
<feature type="domain" description="Major facilitator superfamily (MFS) profile" evidence="6">
    <location>
        <begin position="24"/>
        <end position="407"/>
    </location>
</feature>
<evidence type="ECO:0000313" key="7">
    <source>
        <dbReference type="EMBL" id="MEN2793223.1"/>
    </source>
</evidence>
<comment type="subcellular location">
    <subcellularLocation>
        <location evidence="1">Membrane</location>
        <topology evidence="1">Multi-pass membrane protein</topology>
    </subcellularLocation>
</comment>
<feature type="transmembrane region" description="Helical" evidence="5">
    <location>
        <begin position="89"/>
        <end position="109"/>
    </location>
</feature>
<gene>
    <name evidence="7" type="ORF">ABC974_26605</name>
</gene>
<feature type="transmembrane region" description="Helical" evidence="5">
    <location>
        <begin position="230"/>
        <end position="252"/>
    </location>
</feature>
<dbReference type="RefSeq" id="WP_343888478.1">
    <property type="nucleotide sequence ID" value="NZ_BAAAEH010000009.1"/>
</dbReference>
<protein>
    <submittedName>
        <fullName evidence="7">MFS transporter</fullName>
    </submittedName>
</protein>
<proteinExistence type="predicted"/>
<feature type="transmembrane region" description="Helical" evidence="5">
    <location>
        <begin position="383"/>
        <end position="404"/>
    </location>
</feature>
<dbReference type="InterPro" id="IPR020846">
    <property type="entry name" value="MFS_dom"/>
</dbReference>
<dbReference type="InterPro" id="IPR005829">
    <property type="entry name" value="Sugar_transporter_CS"/>
</dbReference>
<evidence type="ECO:0000256" key="5">
    <source>
        <dbReference type="SAM" id="Phobius"/>
    </source>
</evidence>
<dbReference type="Gene3D" id="1.20.1250.20">
    <property type="entry name" value="MFS general substrate transporter like domains"/>
    <property type="match status" value="2"/>
</dbReference>
<dbReference type="PROSITE" id="PS50850">
    <property type="entry name" value="MFS"/>
    <property type="match status" value="1"/>
</dbReference>
<feature type="transmembrane region" description="Helical" evidence="5">
    <location>
        <begin position="60"/>
        <end position="82"/>
    </location>
</feature>
<evidence type="ECO:0000259" key="6">
    <source>
        <dbReference type="PROSITE" id="PS50850"/>
    </source>
</evidence>
<keyword evidence="8" id="KW-1185">Reference proteome</keyword>
<organism evidence="7 8">
    <name type="scientific">Sphingomonas oligophenolica</name>
    <dbReference type="NCBI Taxonomy" id="301154"/>
    <lineage>
        <taxon>Bacteria</taxon>
        <taxon>Pseudomonadati</taxon>
        <taxon>Pseudomonadota</taxon>
        <taxon>Alphaproteobacteria</taxon>
        <taxon>Sphingomonadales</taxon>
        <taxon>Sphingomonadaceae</taxon>
        <taxon>Sphingomonas</taxon>
    </lineage>
</organism>
<dbReference type="InterPro" id="IPR011701">
    <property type="entry name" value="MFS"/>
</dbReference>
<dbReference type="Proteomes" id="UP001419910">
    <property type="component" value="Unassembled WGS sequence"/>
</dbReference>
<comment type="caution">
    <text evidence="7">The sequence shown here is derived from an EMBL/GenBank/DDBJ whole genome shotgun (WGS) entry which is preliminary data.</text>
</comment>
<dbReference type="EMBL" id="JBDIME010000041">
    <property type="protein sequence ID" value="MEN2793223.1"/>
    <property type="molecule type" value="Genomic_DNA"/>
</dbReference>
<evidence type="ECO:0000256" key="3">
    <source>
        <dbReference type="ARBA" id="ARBA00022989"/>
    </source>
</evidence>